<evidence type="ECO:0000313" key="1">
    <source>
        <dbReference type="EMBL" id="GFH27895.1"/>
    </source>
</evidence>
<reference evidence="1 2" key="1">
    <citation type="submission" date="2020-02" db="EMBL/GenBank/DDBJ databases">
        <title>Draft genome sequence of Haematococcus lacustris strain NIES-144.</title>
        <authorList>
            <person name="Morimoto D."/>
            <person name="Nakagawa S."/>
            <person name="Yoshida T."/>
            <person name="Sawayama S."/>
        </authorList>
    </citation>
    <scope>NUCLEOTIDE SEQUENCE [LARGE SCALE GENOMIC DNA]</scope>
    <source>
        <strain evidence="1 2">NIES-144</strain>
    </source>
</reference>
<accession>A0A6A0A5X1</accession>
<feature type="non-terminal residue" evidence="1">
    <location>
        <position position="1"/>
    </location>
</feature>
<dbReference type="AlphaFoldDB" id="A0A6A0A5X1"/>
<dbReference type="Proteomes" id="UP000485058">
    <property type="component" value="Unassembled WGS sequence"/>
</dbReference>
<organism evidence="1 2">
    <name type="scientific">Haematococcus lacustris</name>
    <name type="common">Green alga</name>
    <name type="synonym">Haematococcus pluvialis</name>
    <dbReference type="NCBI Taxonomy" id="44745"/>
    <lineage>
        <taxon>Eukaryota</taxon>
        <taxon>Viridiplantae</taxon>
        <taxon>Chlorophyta</taxon>
        <taxon>core chlorophytes</taxon>
        <taxon>Chlorophyceae</taxon>
        <taxon>CS clade</taxon>
        <taxon>Chlamydomonadales</taxon>
        <taxon>Haematococcaceae</taxon>
        <taxon>Haematococcus</taxon>
    </lineage>
</organism>
<proteinExistence type="predicted"/>
<keyword evidence="2" id="KW-1185">Reference proteome</keyword>
<sequence>MRIGIQGCIDIHSDIATIIQVVTGRTGAIKKPKAANSGACSYERWGVFRATSHRRVQSLTAAVQHQRLRVSNMKRCWSTLRAVSNRITEDVAEAPVQLQVLEQVLLES</sequence>
<evidence type="ECO:0000313" key="2">
    <source>
        <dbReference type="Proteomes" id="UP000485058"/>
    </source>
</evidence>
<comment type="caution">
    <text evidence="1">The sequence shown here is derived from an EMBL/GenBank/DDBJ whole genome shotgun (WGS) entry which is preliminary data.</text>
</comment>
<dbReference type="EMBL" id="BLLF01003663">
    <property type="protein sequence ID" value="GFH27895.1"/>
    <property type="molecule type" value="Genomic_DNA"/>
</dbReference>
<gene>
    <name evidence="1" type="ORF">HaLaN_26284</name>
</gene>
<feature type="non-terminal residue" evidence="1">
    <location>
        <position position="108"/>
    </location>
</feature>
<name>A0A6A0A5X1_HAELA</name>
<protein>
    <submittedName>
        <fullName evidence="1">Uncharacterized protein</fullName>
    </submittedName>
</protein>